<name>A0AAN4TIB3_PSESF</name>
<dbReference type="AlphaFoldDB" id="A0AAN4TIB3"/>
<organism evidence="2 3">
    <name type="scientific">Pseudomonas syringae pv. actinidiae</name>
    <dbReference type="NCBI Taxonomy" id="103796"/>
    <lineage>
        <taxon>Bacteria</taxon>
        <taxon>Pseudomonadati</taxon>
        <taxon>Pseudomonadota</taxon>
        <taxon>Gammaproteobacteria</taxon>
        <taxon>Pseudomonadales</taxon>
        <taxon>Pseudomonadaceae</taxon>
        <taxon>Pseudomonas</taxon>
        <taxon>Pseudomonas syringae</taxon>
    </lineage>
</organism>
<keyword evidence="1" id="KW-1133">Transmembrane helix</keyword>
<feature type="transmembrane region" description="Helical" evidence="1">
    <location>
        <begin position="97"/>
        <end position="116"/>
    </location>
</feature>
<reference evidence="2 3" key="1">
    <citation type="submission" date="2018-04" db="EMBL/GenBank/DDBJ databases">
        <title>Draft genome sequence of Pseudomonas syringae pv. actinidiae biovar 3 strains isolated from kiwifruit in Kagawa prefecture.</title>
        <authorList>
            <person name="Tabuchi M."/>
            <person name="Saito M."/>
            <person name="Fujiwara S."/>
            <person name="Sasa N."/>
            <person name="Akimitsu K."/>
            <person name="Gomi K."/>
            <person name="Konishi-Sugita S."/>
            <person name="Hamano K."/>
            <person name="Kataoka I."/>
        </authorList>
    </citation>
    <scope>NUCLEOTIDE SEQUENCE [LARGE SCALE GENOMIC DNA]</scope>
    <source>
        <strain evidence="2 3">MAFF212211</strain>
    </source>
</reference>
<keyword evidence="1" id="KW-0812">Transmembrane</keyword>
<accession>A0AAN4TIB3</accession>
<evidence type="ECO:0000313" key="2">
    <source>
        <dbReference type="EMBL" id="GBH14490.1"/>
    </source>
</evidence>
<sequence>MLNERIQRNAAHLFQFLAQFFRFCNITVDIQDCRISHLAVVGGAYYFALRDCTFFLYQGCHGAGQLCCILGLHANGQSPLMLIFSALMFGGDSIEELLCVWALGNVLVQVAVFFISDVVVVP</sequence>
<evidence type="ECO:0000313" key="3">
    <source>
        <dbReference type="Proteomes" id="UP000248291"/>
    </source>
</evidence>
<comment type="caution">
    <text evidence="2">The sequence shown here is derived from an EMBL/GenBank/DDBJ whole genome shotgun (WGS) entry which is preliminary data.</text>
</comment>
<gene>
    <name evidence="2" type="ORF">KPSA3_00380</name>
</gene>
<dbReference type="EMBL" id="BGKA01000015">
    <property type="protein sequence ID" value="GBH14490.1"/>
    <property type="molecule type" value="Genomic_DNA"/>
</dbReference>
<evidence type="ECO:0000256" key="1">
    <source>
        <dbReference type="SAM" id="Phobius"/>
    </source>
</evidence>
<keyword evidence="1" id="KW-0472">Membrane</keyword>
<dbReference type="Proteomes" id="UP000248291">
    <property type="component" value="Unassembled WGS sequence"/>
</dbReference>
<protein>
    <submittedName>
        <fullName evidence="2">ATPase component</fullName>
    </submittedName>
</protein>
<proteinExistence type="predicted"/>